<evidence type="ECO:0000256" key="1">
    <source>
        <dbReference type="SAM" id="Phobius"/>
    </source>
</evidence>
<dbReference type="Pfam" id="PF14258">
    <property type="entry name" value="DUF4350"/>
    <property type="match status" value="1"/>
</dbReference>
<reference evidence="4" key="1">
    <citation type="journal article" date="2019" name="Int. J. Syst. Evol. Microbiol.">
        <title>The Global Catalogue of Microorganisms (GCM) 10K type strain sequencing project: providing services to taxonomists for standard genome sequencing and annotation.</title>
        <authorList>
            <consortium name="The Broad Institute Genomics Platform"/>
            <consortium name="The Broad Institute Genome Sequencing Center for Infectious Disease"/>
            <person name="Wu L."/>
            <person name="Ma J."/>
        </authorList>
    </citation>
    <scope>NUCLEOTIDE SEQUENCE [LARGE SCALE GENOMIC DNA]</scope>
    <source>
        <strain evidence="4">NBRC 106593</strain>
    </source>
</reference>
<evidence type="ECO:0000259" key="2">
    <source>
        <dbReference type="Pfam" id="PF14258"/>
    </source>
</evidence>
<dbReference type="InterPro" id="IPR025646">
    <property type="entry name" value="DUF4350"/>
</dbReference>
<feature type="domain" description="DUF4350" evidence="2">
    <location>
        <begin position="36"/>
        <end position="195"/>
    </location>
</feature>
<keyword evidence="1" id="KW-1133">Transmembrane helix</keyword>
<dbReference type="Proteomes" id="UP001596356">
    <property type="component" value="Unassembled WGS sequence"/>
</dbReference>
<accession>A0ABW2AUY8</accession>
<keyword evidence="4" id="KW-1185">Reference proteome</keyword>
<protein>
    <submittedName>
        <fullName evidence="3">DUF4350 domain-containing protein</fullName>
    </submittedName>
</protein>
<comment type="caution">
    <text evidence="3">The sequence shown here is derived from an EMBL/GenBank/DDBJ whole genome shotgun (WGS) entry which is preliminary data.</text>
</comment>
<feature type="transmembrane region" description="Helical" evidence="1">
    <location>
        <begin position="226"/>
        <end position="244"/>
    </location>
</feature>
<name>A0ABW2AUY8_9MICO</name>
<keyword evidence="1" id="KW-0812">Transmembrane</keyword>
<proteinExistence type="predicted"/>
<evidence type="ECO:0000313" key="4">
    <source>
        <dbReference type="Proteomes" id="UP001596356"/>
    </source>
</evidence>
<keyword evidence="1" id="KW-0472">Membrane</keyword>
<evidence type="ECO:0000313" key="3">
    <source>
        <dbReference type="EMBL" id="MFC6714811.1"/>
    </source>
</evidence>
<dbReference type="EMBL" id="JBHSWJ010000002">
    <property type="protein sequence ID" value="MFC6714811.1"/>
    <property type="molecule type" value="Genomic_DNA"/>
</dbReference>
<sequence>MKRHPWAFWGVVVLLLIVVSVFLASRQTSNATPFDPDNPAPAGGRAIARVLDQTGVDVTPVRSMADLMGTQSSPQDTLLISDPDMLDAAQLRDIEKRFASAYRIVLLAPDPEVLELPVGYGFDKGDGCTIDWLDGLRSAERPTDVTYDDSTGQACLDRAHGYAAVQLDDNVLLLGATGAIANDSVLNADNAAIGLRALGGSKHLLWFSGDATVGGGRAGGLPWPDWWSPMIAVLAAATVALMLWRGRRLGRLVREPLPVVVPAQETTNARGRLYRKAKDTDRAAQALREATRTRVSAYLGSPDVVRAAASRTGRPEQEIATLLLDGPVAGDAELVHLAHELTTLERQVRPQ</sequence>
<gene>
    <name evidence="3" type="ORF">ACFQBT_13715</name>
</gene>
<organism evidence="3 4">
    <name type="scientific">Branchiibius cervicis</name>
    <dbReference type="NCBI Taxonomy" id="908252"/>
    <lineage>
        <taxon>Bacteria</taxon>
        <taxon>Bacillati</taxon>
        <taxon>Actinomycetota</taxon>
        <taxon>Actinomycetes</taxon>
        <taxon>Micrococcales</taxon>
        <taxon>Dermacoccaceae</taxon>
        <taxon>Branchiibius</taxon>
    </lineage>
</organism>
<dbReference type="RefSeq" id="WP_377823474.1">
    <property type="nucleotide sequence ID" value="NZ_JBHSWJ010000002.1"/>
</dbReference>